<keyword evidence="2 9" id="KW-0028">Amino-acid biosynthesis</keyword>
<keyword evidence="5 9" id="KW-0822">Tryptophan biosynthesis</keyword>
<organism evidence="12 13">
    <name type="scientific">Candidatus Thermofonsia Clade 3 bacterium</name>
    <dbReference type="NCBI Taxonomy" id="2364212"/>
    <lineage>
        <taxon>Bacteria</taxon>
        <taxon>Bacillati</taxon>
        <taxon>Chloroflexota</taxon>
        <taxon>Candidatus Thermofontia</taxon>
        <taxon>Candidatus Thermofonsia Clade 3</taxon>
    </lineage>
</organism>
<dbReference type="UniPathway" id="UPA00035">
    <property type="reaction ID" value="UER00041"/>
</dbReference>
<feature type="binding site" evidence="9">
    <location>
        <position position="80"/>
    </location>
    <ligand>
        <name>5-phospho-alpha-D-ribose 1-diphosphate</name>
        <dbReference type="ChEBI" id="CHEBI:58017"/>
    </ligand>
</feature>
<evidence type="ECO:0000313" key="13">
    <source>
        <dbReference type="Proteomes" id="UP000230790"/>
    </source>
</evidence>
<feature type="binding site" evidence="9">
    <location>
        <begin position="83"/>
        <end position="84"/>
    </location>
    <ligand>
        <name>5-phospho-alpha-D-ribose 1-diphosphate</name>
        <dbReference type="ChEBI" id="CHEBI:58017"/>
    </ligand>
</feature>
<keyword evidence="6 9" id="KW-0057">Aromatic amino acid biosynthesis</keyword>
<feature type="binding site" evidence="9">
    <location>
        <position position="230"/>
    </location>
    <ligand>
        <name>Mg(2+)</name>
        <dbReference type="ChEBI" id="CHEBI:18420"/>
        <label>1</label>
    </ligand>
</feature>
<dbReference type="InterPro" id="IPR017459">
    <property type="entry name" value="Glycosyl_Trfase_fam3_N_dom"/>
</dbReference>
<evidence type="ECO:0000256" key="1">
    <source>
        <dbReference type="ARBA" id="ARBA00004907"/>
    </source>
</evidence>
<dbReference type="SUPFAM" id="SSF52418">
    <property type="entry name" value="Nucleoside phosphorylase/phosphoribosyltransferase catalytic domain"/>
    <property type="match status" value="1"/>
</dbReference>
<feature type="domain" description="Glycosyl transferase family 3 N-terminal" evidence="11">
    <location>
        <begin position="3"/>
        <end position="65"/>
    </location>
</feature>
<comment type="caution">
    <text evidence="12">The sequence shown here is derived from an EMBL/GenBank/DDBJ whole genome shotgun (WGS) entry which is preliminary data.</text>
</comment>
<dbReference type="Pfam" id="PF00591">
    <property type="entry name" value="Glycos_transf_3"/>
    <property type="match status" value="1"/>
</dbReference>
<comment type="similarity">
    <text evidence="9">Belongs to the anthranilate phosphoribosyltransferase family.</text>
</comment>
<evidence type="ECO:0000256" key="5">
    <source>
        <dbReference type="ARBA" id="ARBA00022822"/>
    </source>
</evidence>
<comment type="catalytic activity">
    <reaction evidence="7 9">
        <text>N-(5-phospho-beta-D-ribosyl)anthranilate + diphosphate = 5-phospho-alpha-D-ribose 1-diphosphate + anthranilate</text>
        <dbReference type="Rhea" id="RHEA:11768"/>
        <dbReference type="ChEBI" id="CHEBI:16567"/>
        <dbReference type="ChEBI" id="CHEBI:18277"/>
        <dbReference type="ChEBI" id="CHEBI:33019"/>
        <dbReference type="ChEBI" id="CHEBI:58017"/>
        <dbReference type="EC" id="2.4.2.18"/>
    </reaction>
</comment>
<feature type="binding site" evidence="9">
    <location>
        <position position="92"/>
    </location>
    <ligand>
        <name>Mg(2+)</name>
        <dbReference type="ChEBI" id="CHEBI:18420"/>
        <label>1</label>
    </ligand>
</feature>
<feature type="binding site" evidence="9">
    <location>
        <position position="111"/>
    </location>
    <ligand>
        <name>anthranilate</name>
        <dbReference type="ChEBI" id="CHEBI:16567"/>
        <label>1</label>
    </ligand>
</feature>
<feature type="binding site" evidence="9">
    <location>
        <position position="230"/>
    </location>
    <ligand>
        <name>Mg(2+)</name>
        <dbReference type="ChEBI" id="CHEBI:18420"/>
        <label>2</label>
    </ligand>
</feature>
<feature type="domain" description="Glycosyl transferase family 3" evidence="10">
    <location>
        <begin position="73"/>
        <end position="329"/>
    </location>
</feature>
<evidence type="ECO:0000256" key="6">
    <source>
        <dbReference type="ARBA" id="ARBA00023141"/>
    </source>
</evidence>
<name>A0A2M8QET8_9CHLR</name>
<dbReference type="InterPro" id="IPR035902">
    <property type="entry name" value="Nuc_phospho_transferase"/>
</dbReference>
<dbReference type="PANTHER" id="PTHR43285:SF2">
    <property type="entry name" value="ANTHRANILATE PHOSPHORIBOSYLTRANSFERASE"/>
    <property type="match status" value="1"/>
</dbReference>
<sequence length="351" mass="36789">MIQQAIAKLFTHTSLTAEEAEEAMNDIMRGAATPAQIGAYLAALHMKGESADEIVGSMRALRAHMARIPTHQPRLIDVVGTGGDRSNTFNISTTAAFVVAGAGVPVAKHGNRAASSQSGSADVLHALGVKVDLTPEQVGRCIDEIGIGFAFAPVHHPAMKNVAGARREIGQRTLFNIIGPATNPALARHHLLGVWDWRYVRLMADVLVQLEDAHALVVSGSSPQVTGIDELTTVGPNRVAEVRDGRVTEYPLDALDYGFKPATLDDLGGGSPDFNAAITRAILSGEDVQARCDVVLLNAGAALYAADAAPDIATGIEMARESIRSGAALKKLEALIALSQKLGGDSSVASR</sequence>
<feature type="binding site" evidence="9">
    <location>
        <position position="120"/>
    </location>
    <ligand>
        <name>5-phospho-alpha-D-ribose 1-diphosphate</name>
        <dbReference type="ChEBI" id="CHEBI:58017"/>
    </ligand>
</feature>
<keyword evidence="3 9" id="KW-0328">Glycosyltransferase</keyword>
<dbReference type="AlphaFoldDB" id="A0A2M8QET8"/>
<feature type="binding site" evidence="9">
    <location>
        <position position="229"/>
    </location>
    <ligand>
        <name>Mg(2+)</name>
        <dbReference type="ChEBI" id="CHEBI:18420"/>
        <label>2</label>
    </ligand>
</feature>
<dbReference type="GO" id="GO:0000287">
    <property type="term" value="F:magnesium ion binding"/>
    <property type="evidence" value="ECO:0007669"/>
    <property type="project" value="UniProtKB-UniRule"/>
</dbReference>
<evidence type="ECO:0000256" key="7">
    <source>
        <dbReference type="ARBA" id="ARBA00052328"/>
    </source>
</evidence>
<comment type="similarity">
    <text evidence="8">In the C-terminal section; belongs to the anthranilate phosphoribosyltransferase family.</text>
</comment>
<feature type="binding site" evidence="9">
    <location>
        <begin position="108"/>
        <end position="116"/>
    </location>
    <ligand>
        <name>5-phospho-alpha-D-ribose 1-diphosphate</name>
        <dbReference type="ChEBI" id="CHEBI:58017"/>
    </ligand>
</feature>
<dbReference type="InterPro" id="IPR036320">
    <property type="entry name" value="Glycosyl_Trfase_fam3_N_dom_sf"/>
</dbReference>
<evidence type="ECO:0000256" key="8">
    <source>
        <dbReference type="ARBA" id="ARBA00061188"/>
    </source>
</evidence>
<proteinExistence type="inferred from homology"/>
<comment type="subunit">
    <text evidence="9">Homodimer.</text>
</comment>
<keyword evidence="9" id="KW-0460">Magnesium</keyword>
<dbReference type="SUPFAM" id="SSF47648">
    <property type="entry name" value="Nucleoside phosphorylase/phosphoribosyltransferase N-terminal domain"/>
    <property type="match status" value="1"/>
</dbReference>
<dbReference type="EMBL" id="PGTN01000018">
    <property type="protein sequence ID" value="PJF48314.1"/>
    <property type="molecule type" value="Genomic_DNA"/>
</dbReference>
<dbReference type="GO" id="GO:0000162">
    <property type="term" value="P:L-tryptophan biosynthetic process"/>
    <property type="evidence" value="ECO:0007669"/>
    <property type="project" value="UniProtKB-UniRule"/>
</dbReference>
<keyword evidence="9" id="KW-0479">Metal-binding</keyword>
<feature type="binding site" evidence="9">
    <location>
        <position position="88"/>
    </location>
    <ligand>
        <name>5-phospho-alpha-D-ribose 1-diphosphate</name>
        <dbReference type="ChEBI" id="CHEBI:58017"/>
    </ligand>
</feature>
<evidence type="ECO:0000256" key="4">
    <source>
        <dbReference type="ARBA" id="ARBA00022679"/>
    </source>
</evidence>
<evidence type="ECO:0000259" key="11">
    <source>
        <dbReference type="Pfam" id="PF02885"/>
    </source>
</evidence>
<dbReference type="Gene3D" id="3.40.1030.10">
    <property type="entry name" value="Nucleoside phosphorylase/phosphoribosyltransferase catalytic domain"/>
    <property type="match status" value="1"/>
</dbReference>
<dbReference type="HAMAP" id="MF_00211">
    <property type="entry name" value="TrpD"/>
    <property type="match status" value="1"/>
</dbReference>
<feature type="binding site" evidence="9">
    <location>
        <position position="80"/>
    </location>
    <ligand>
        <name>anthranilate</name>
        <dbReference type="ChEBI" id="CHEBI:16567"/>
        <label>1</label>
    </ligand>
</feature>
<evidence type="ECO:0000259" key="10">
    <source>
        <dbReference type="Pfam" id="PF00591"/>
    </source>
</evidence>
<dbReference type="Pfam" id="PF02885">
    <property type="entry name" value="Glycos_trans_3N"/>
    <property type="match status" value="1"/>
</dbReference>
<dbReference type="InterPro" id="IPR005940">
    <property type="entry name" value="Anthranilate_Pribosyl_Tfrase"/>
</dbReference>
<dbReference type="Gene3D" id="1.20.970.10">
    <property type="entry name" value="Transferase, Pyrimidine Nucleoside Phosphorylase, Chain C"/>
    <property type="match status" value="1"/>
</dbReference>
<feature type="binding site" evidence="9">
    <location>
        <position position="166"/>
    </location>
    <ligand>
        <name>anthranilate</name>
        <dbReference type="ChEBI" id="CHEBI:16567"/>
        <label>2</label>
    </ligand>
</feature>
<dbReference type="NCBIfam" id="TIGR01245">
    <property type="entry name" value="trpD"/>
    <property type="match status" value="1"/>
</dbReference>
<comment type="cofactor">
    <cofactor evidence="9">
        <name>Mg(2+)</name>
        <dbReference type="ChEBI" id="CHEBI:18420"/>
    </cofactor>
    <text evidence="9">Binds 2 magnesium ions per monomer.</text>
</comment>
<gene>
    <name evidence="9 12" type="primary">trpD</name>
    <name evidence="12" type="ORF">CUN48_04265</name>
</gene>
<dbReference type="GO" id="GO:0004048">
    <property type="term" value="F:anthranilate phosphoribosyltransferase activity"/>
    <property type="evidence" value="ECO:0007669"/>
    <property type="project" value="UniProtKB-UniRule"/>
</dbReference>
<dbReference type="FunFam" id="3.40.1030.10:FF:000002">
    <property type="entry name" value="Anthranilate phosphoribosyltransferase"/>
    <property type="match status" value="1"/>
</dbReference>
<comment type="pathway">
    <text evidence="1 9">Amino-acid biosynthesis; L-tryptophan biosynthesis; L-tryptophan from chorismate: step 2/5.</text>
</comment>
<dbReference type="Proteomes" id="UP000230790">
    <property type="component" value="Unassembled WGS sequence"/>
</dbReference>
<comment type="function">
    <text evidence="9">Catalyzes the transfer of the phosphoribosyl group of 5-phosphorylribose-1-pyrophosphate (PRPP) to anthranilate to yield N-(5'-phosphoribosyl)-anthranilate (PRA).</text>
</comment>
<reference evidence="12 13" key="1">
    <citation type="submission" date="2017-11" db="EMBL/GenBank/DDBJ databases">
        <title>Evolution of Phototrophy in the Chloroflexi Phylum Driven by Horizontal Gene Transfer.</title>
        <authorList>
            <person name="Ward L.M."/>
            <person name="Hemp J."/>
            <person name="Shih P.M."/>
            <person name="Mcglynn S.E."/>
            <person name="Fischer W."/>
        </authorList>
    </citation>
    <scope>NUCLEOTIDE SEQUENCE [LARGE SCALE GENOMIC DNA]</scope>
    <source>
        <strain evidence="12">JP3_7</strain>
    </source>
</reference>
<accession>A0A2M8QET8</accession>
<feature type="binding site" evidence="9">
    <location>
        <begin position="90"/>
        <end position="93"/>
    </location>
    <ligand>
        <name>5-phospho-alpha-D-ribose 1-diphosphate</name>
        <dbReference type="ChEBI" id="CHEBI:58017"/>
    </ligand>
</feature>
<evidence type="ECO:0000313" key="12">
    <source>
        <dbReference type="EMBL" id="PJF48314.1"/>
    </source>
</evidence>
<dbReference type="EC" id="2.4.2.18" evidence="9"/>
<dbReference type="InterPro" id="IPR000312">
    <property type="entry name" value="Glycosyl_Trfase_fam3"/>
</dbReference>
<evidence type="ECO:0000256" key="9">
    <source>
        <dbReference type="HAMAP-Rule" id="MF_00211"/>
    </source>
</evidence>
<dbReference type="GO" id="GO:0005829">
    <property type="term" value="C:cytosol"/>
    <property type="evidence" value="ECO:0007669"/>
    <property type="project" value="TreeGrafter"/>
</dbReference>
<evidence type="ECO:0000256" key="3">
    <source>
        <dbReference type="ARBA" id="ARBA00022676"/>
    </source>
</evidence>
<comment type="caution">
    <text evidence="9">Lacks conserved residue(s) required for the propagation of feature annotation.</text>
</comment>
<protein>
    <recommendedName>
        <fullName evidence="9">Anthranilate phosphoribosyltransferase</fullName>
        <ecNumber evidence="9">2.4.2.18</ecNumber>
    </recommendedName>
</protein>
<evidence type="ECO:0000256" key="2">
    <source>
        <dbReference type="ARBA" id="ARBA00022605"/>
    </source>
</evidence>
<keyword evidence="4 9" id="KW-0808">Transferase</keyword>
<dbReference type="PANTHER" id="PTHR43285">
    <property type="entry name" value="ANTHRANILATE PHOSPHORIBOSYLTRANSFERASE"/>
    <property type="match status" value="1"/>
</dbReference>